<dbReference type="GO" id="GO:0003677">
    <property type="term" value="F:DNA binding"/>
    <property type="evidence" value="ECO:0007669"/>
    <property type="project" value="TreeGrafter"/>
</dbReference>
<keyword evidence="5" id="KW-0680">Restriction system</keyword>
<dbReference type="NCBIfam" id="TIGR00675">
    <property type="entry name" value="dcm"/>
    <property type="match status" value="1"/>
</dbReference>
<dbReference type="InterPro" id="IPR001525">
    <property type="entry name" value="C5_MeTfrase"/>
</dbReference>
<name>A0A1G7QL19_9ACTN</name>
<comment type="caution">
    <text evidence="6">Lacks conserved residue(s) required for the propagation of feature annotation.</text>
</comment>
<organism evidence="9 10">
    <name type="scientific">Streptomyces griseoaurantiacus</name>
    <dbReference type="NCBI Taxonomy" id="68213"/>
    <lineage>
        <taxon>Bacteria</taxon>
        <taxon>Bacillati</taxon>
        <taxon>Actinomycetota</taxon>
        <taxon>Actinomycetes</taxon>
        <taxon>Kitasatosporales</taxon>
        <taxon>Streptomycetaceae</taxon>
        <taxon>Streptomyces</taxon>
        <taxon>Streptomyces aurantiacus group</taxon>
    </lineage>
</organism>
<dbReference type="EC" id="2.1.1.37" evidence="1"/>
<dbReference type="PANTHER" id="PTHR10629">
    <property type="entry name" value="CYTOSINE-SPECIFIC METHYLTRANSFERASE"/>
    <property type="match status" value="1"/>
</dbReference>
<protein>
    <recommendedName>
        <fullName evidence="1">DNA (cytosine-5-)-methyltransferase</fullName>
        <ecNumber evidence="1">2.1.1.37</ecNumber>
    </recommendedName>
</protein>
<dbReference type="EMBL" id="FNAX01000013">
    <property type="protein sequence ID" value="SDF98599.1"/>
    <property type="molecule type" value="Genomic_DNA"/>
</dbReference>
<evidence type="ECO:0000256" key="5">
    <source>
        <dbReference type="ARBA" id="ARBA00022747"/>
    </source>
</evidence>
<dbReference type="GO" id="GO:0032259">
    <property type="term" value="P:methylation"/>
    <property type="evidence" value="ECO:0007669"/>
    <property type="project" value="UniProtKB-KW"/>
</dbReference>
<accession>A0A1G7QL19</accession>
<dbReference type="GO" id="GO:0044027">
    <property type="term" value="P:negative regulation of gene expression via chromosomal CpG island methylation"/>
    <property type="evidence" value="ECO:0007669"/>
    <property type="project" value="TreeGrafter"/>
</dbReference>
<dbReference type="Gene3D" id="3.40.50.150">
    <property type="entry name" value="Vaccinia Virus protein VP39"/>
    <property type="match status" value="1"/>
</dbReference>
<evidence type="ECO:0000256" key="3">
    <source>
        <dbReference type="ARBA" id="ARBA00022679"/>
    </source>
</evidence>
<evidence type="ECO:0000256" key="8">
    <source>
        <dbReference type="SAM" id="MobiDB-lite"/>
    </source>
</evidence>
<dbReference type="OrthoDB" id="9813719at2"/>
<dbReference type="PANTHER" id="PTHR10629:SF52">
    <property type="entry name" value="DNA (CYTOSINE-5)-METHYLTRANSFERASE 1"/>
    <property type="match status" value="1"/>
</dbReference>
<keyword evidence="2 6" id="KW-0489">Methyltransferase</keyword>
<evidence type="ECO:0000313" key="10">
    <source>
        <dbReference type="Proteomes" id="UP000198614"/>
    </source>
</evidence>
<reference evidence="9 10" key="1">
    <citation type="submission" date="2016-10" db="EMBL/GenBank/DDBJ databases">
        <authorList>
            <person name="de Groot N.N."/>
        </authorList>
    </citation>
    <scope>NUCLEOTIDE SEQUENCE [LARGE SCALE GENOMIC DNA]</scope>
    <source>
        <strain evidence="9 10">CGMCC 4.1859</strain>
    </source>
</reference>
<proteinExistence type="inferred from homology"/>
<gene>
    <name evidence="9" type="ORF">SAMN05216260_11312</name>
</gene>
<dbReference type="Gene3D" id="3.90.120.10">
    <property type="entry name" value="DNA Methylase, subunit A, domain 2"/>
    <property type="match status" value="1"/>
</dbReference>
<evidence type="ECO:0000256" key="2">
    <source>
        <dbReference type="ARBA" id="ARBA00022603"/>
    </source>
</evidence>
<dbReference type="PROSITE" id="PS51679">
    <property type="entry name" value="SAM_MT_C5"/>
    <property type="match status" value="1"/>
</dbReference>
<evidence type="ECO:0000256" key="4">
    <source>
        <dbReference type="ARBA" id="ARBA00022691"/>
    </source>
</evidence>
<dbReference type="Proteomes" id="UP000198614">
    <property type="component" value="Unassembled WGS sequence"/>
</dbReference>
<evidence type="ECO:0000313" key="9">
    <source>
        <dbReference type="EMBL" id="SDF98599.1"/>
    </source>
</evidence>
<comment type="similarity">
    <text evidence="6 7">Belongs to the class I-like SAM-binding methyltransferase superfamily. C5-methyltransferase family.</text>
</comment>
<evidence type="ECO:0000256" key="1">
    <source>
        <dbReference type="ARBA" id="ARBA00011975"/>
    </source>
</evidence>
<evidence type="ECO:0000256" key="7">
    <source>
        <dbReference type="RuleBase" id="RU000416"/>
    </source>
</evidence>
<dbReference type="InterPro" id="IPR029063">
    <property type="entry name" value="SAM-dependent_MTases_sf"/>
</dbReference>
<evidence type="ECO:0000256" key="6">
    <source>
        <dbReference type="PROSITE-ProRule" id="PRU01016"/>
    </source>
</evidence>
<dbReference type="GO" id="GO:0009307">
    <property type="term" value="P:DNA restriction-modification system"/>
    <property type="evidence" value="ECO:0007669"/>
    <property type="project" value="UniProtKB-KW"/>
</dbReference>
<dbReference type="AlphaFoldDB" id="A0A1G7QL19"/>
<dbReference type="GO" id="GO:0003886">
    <property type="term" value="F:DNA (cytosine-5-)-methyltransferase activity"/>
    <property type="evidence" value="ECO:0007669"/>
    <property type="project" value="UniProtKB-EC"/>
</dbReference>
<keyword evidence="3 6" id="KW-0808">Transferase</keyword>
<dbReference type="PRINTS" id="PR00105">
    <property type="entry name" value="C5METTRFRASE"/>
</dbReference>
<keyword evidence="4 6" id="KW-0949">S-adenosyl-L-methionine</keyword>
<sequence>MRRLVSVDMCAGAGGLALGLERAGFDPVLLLDSKPQACETLRHNRPSWNVLEMDLLDFDPVEHQESYDVDLLSAGLPRVQSAATTKRMDTGLELGLLKATIYLVHAMQPRALLIENVPGLVDDPAFEEVRAFIRNELEHLGYGLHWFVLNAADFGVPQDRKQGVLMALKEPFSAKFEVPAPTIEKHITAGEALRASMSARGWTGADTWAAQANQVAPTLVGGSEQRGGADLGLSGTKRAWARMGINGGALSDEVPGPDGVQESDTSGSPLKKITVDQAAVLQSFPTDWIVTGRKTARYRQIGHASPPPVGEALGRAVIRALTG</sequence>
<feature type="region of interest" description="Disordered" evidence="8">
    <location>
        <begin position="248"/>
        <end position="268"/>
    </location>
</feature>
<dbReference type="SUPFAM" id="SSF53335">
    <property type="entry name" value="S-adenosyl-L-methionine-dependent methyltransferases"/>
    <property type="match status" value="1"/>
</dbReference>
<dbReference type="InterPro" id="IPR050390">
    <property type="entry name" value="C5-Methyltransferase"/>
</dbReference>
<dbReference type="Pfam" id="PF00145">
    <property type="entry name" value="DNA_methylase"/>
    <property type="match status" value="1"/>
</dbReference>